<gene>
    <name evidence="1" type="ORF">PSYICH_LOCUS10135</name>
</gene>
<dbReference type="Proteomes" id="UP001153636">
    <property type="component" value="Chromosome 4"/>
</dbReference>
<dbReference type="OrthoDB" id="6782145at2759"/>
<protein>
    <submittedName>
        <fullName evidence="1">Uncharacterized protein</fullName>
    </submittedName>
</protein>
<keyword evidence="2" id="KW-1185">Reference proteome</keyword>
<sequence length="138" mass="15394">MKTCILSSDTDIIIMALYYFRTIEVIGIKELWIKVGAGATKRNVPLYVRCGTETCSVLPALFHLTGADYTSKVGTKRAALHAEPQNHLSSFAQISMSNINIEKSVEDAEKYLVKVLRKNTFHAKRLDIGCIITKSVFL</sequence>
<evidence type="ECO:0000313" key="2">
    <source>
        <dbReference type="Proteomes" id="UP001153636"/>
    </source>
</evidence>
<dbReference type="EMBL" id="OV651816">
    <property type="protein sequence ID" value="CAH1109282.1"/>
    <property type="molecule type" value="Genomic_DNA"/>
</dbReference>
<dbReference type="AlphaFoldDB" id="A0A9P0GHE9"/>
<reference evidence="1" key="1">
    <citation type="submission" date="2022-01" db="EMBL/GenBank/DDBJ databases">
        <authorList>
            <person name="King R."/>
        </authorList>
    </citation>
    <scope>NUCLEOTIDE SEQUENCE</scope>
</reference>
<accession>A0A9P0GHE9</accession>
<organism evidence="1 2">
    <name type="scientific">Psylliodes chrysocephalus</name>
    <dbReference type="NCBI Taxonomy" id="3402493"/>
    <lineage>
        <taxon>Eukaryota</taxon>
        <taxon>Metazoa</taxon>
        <taxon>Ecdysozoa</taxon>
        <taxon>Arthropoda</taxon>
        <taxon>Hexapoda</taxon>
        <taxon>Insecta</taxon>
        <taxon>Pterygota</taxon>
        <taxon>Neoptera</taxon>
        <taxon>Endopterygota</taxon>
        <taxon>Coleoptera</taxon>
        <taxon>Polyphaga</taxon>
        <taxon>Cucujiformia</taxon>
        <taxon>Chrysomeloidea</taxon>
        <taxon>Chrysomelidae</taxon>
        <taxon>Galerucinae</taxon>
        <taxon>Alticini</taxon>
        <taxon>Psylliodes</taxon>
    </lineage>
</organism>
<proteinExistence type="predicted"/>
<name>A0A9P0GHE9_9CUCU</name>
<evidence type="ECO:0000313" key="1">
    <source>
        <dbReference type="EMBL" id="CAH1109282.1"/>
    </source>
</evidence>